<comment type="similarity">
    <text evidence="1">Belongs to the LysR transcriptional regulatory family.</text>
</comment>
<keyword evidence="3" id="KW-0238">DNA-binding</keyword>
<dbReference type="GO" id="GO:0003700">
    <property type="term" value="F:DNA-binding transcription factor activity"/>
    <property type="evidence" value="ECO:0007669"/>
    <property type="project" value="InterPro"/>
</dbReference>
<evidence type="ECO:0000259" key="5">
    <source>
        <dbReference type="PROSITE" id="PS50931"/>
    </source>
</evidence>
<reference evidence="6" key="1">
    <citation type="journal article" date="2012" name="J. Microbiol. Biotechnol.">
        <title>Ramlibacter ginsenosidimutans sp. nov., with ginsenoside-converting activity.</title>
        <authorList>
            <person name="Wang L."/>
            <person name="An D.S."/>
            <person name="Kim S.G."/>
            <person name="Jin F.X."/>
            <person name="Kim S.C."/>
            <person name="Lee S.T."/>
            <person name="Im W.T."/>
        </authorList>
    </citation>
    <scope>NUCLEOTIDE SEQUENCE</scope>
    <source>
        <strain evidence="6">KACC 17527</strain>
    </source>
</reference>
<dbReference type="PROSITE" id="PS50931">
    <property type="entry name" value="HTH_LYSR"/>
    <property type="match status" value="1"/>
</dbReference>
<dbReference type="Pfam" id="PF03466">
    <property type="entry name" value="LysR_substrate"/>
    <property type="match status" value="1"/>
</dbReference>
<protein>
    <submittedName>
        <fullName evidence="6">LysR family transcriptional regulator</fullName>
    </submittedName>
</protein>
<dbReference type="Pfam" id="PF00126">
    <property type="entry name" value="HTH_1"/>
    <property type="match status" value="1"/>
</dbReference>
<evidence type="ECO:0000256" key="3">
    <source>
        <dbReference type="ARBA" id="ARBA00023125"/>
    </source>
</evidence>
<reference evidence="6" key="2">
    <citation type="submission" date="2021-01" db="EMBL/GenBank/DDBJ databases">
        <authorList>
            <person name="Kang M."/>
        </authorList>
    </citation>
    <scope>NUCLEOTIDE SEQUENCE</scope>
    <source>
        <strain evidence="6">KACC 17527</strain>
    </source>
</reference>
<keyword evidence="2" id="KW-0805">Transcription regulation</keyword>
<organism evidence="6 7">
    <name type="scientific">Ramlibacter ginsenosidimutans</name>
    <dbReference type="NCBI Taxonomy" id="502333"/>
    <lineage>
        <taxon>Bacteria</taxon>
        <taxon>Pseudomonadati</taxon>
        <taxon>Pseudomonadota</taxon>
        <taxon>Betaproteobacteria</taxon>
        <taxon>Burkholderiales</taxon>
        <taxon>Comamonadaceae</taxon>
        <taxon>Ramlibacter</taxon>
    </lineage>
</organism>
<dbReference type="InterPro" id="IPR005119">
    <property type="entry name" value="LysR_subst-bd"/>
</dbReference>
<dbReference type="EMBL" id="JAEPWM010000005">
    <property type="protein sequence ID" value="MBK6007313.1"/>
    <property type="molecule type" value="Genomic_DNA"/>
</dbReference>
<dbReference type="RefSeq" id="WP_201172432.1">
    <property type="nucleotide sequence ID" value="NZ_JAEPWM010000005.1"/>
</dbReference>
<keyword evidence="7" id="KW-1185">Reference proteome</keyword>
<evidence type="ECO:0000256" key="1">
    <source>
        <dbReference type="ARBA" id="ARBA00009437"/>
    </source>
</evidence>
<dbReference type="InterPro" id="IPR000847">
    <property type="entry name" value="LysR_HTH_N"/>
</dbReference>
<dbReference type="PANTHER" id="PTHR30126">
    <property type="entry name" value="HTH-TYPE TRANSCRIPTIONAL REGULATOR"/>
    <property type="match status" value="1"/>
</dbReference>
<dbReference type="InterPro" id="IPR036390">
    <property type="entry name" value="WH_DNA-bd_sf"/>
</dbReference>
<dbReference type="PANTHER" id="PTHR30126:SF94">
    <property type="entry name" value="LYSR FAMILY TRANSCRIPTIONAL REGULATOR"/>
    <property type="match status" value="1"/>
</dbReference>
<dbReference type="AlphaFoldDB" id="A0A934TTX0"/>
<dbReference type="Gene3D" id="3.40.190.290">
    <property type="match status" value="1"/>
</dbReference>
<dbReference type="InterPro" id="IPR036388">
    <property type="entry name" value="WH-like_DNA-bd_sf"/>
</dbReference>
<dbReference type="Gene3D" id="1.10.10.10">
    <property type="entry name" value="Winged helix-like DNA-binding domain superfamily/Winged helix DNA-binding domain"/>
    <property type="match status" value="1"/>
</dbReference>
<gene>
    <name evidence="6" type="ORF">JJB11_14525</name>
</gene>
<evidence type="ECO:0000313" key="6">
    <source>
        <dbReference type="EMBL" id="MBK6007313.1"/>
    </source>
</evidence>
<dbReference type="SUPFAM" id="SSF46785">
    <property type="entry name" value="Winged helix' DNA-binding domain"/>
    <property type="match status" value="1"/>
</dbReference>
<keyword evidence="4" id="KW-0804">Transcription</keyword>
<evidence type="ECO:0000256" key="2">
    <source>
        <dbReference type="ARBA" id="ARBA00023015"/>
    </source>
</evidence>
<proteinExistence type="inferred from homology"/>
<evidence type="ECO:0000256" key="4">
    <source>
        <dbReference type="ARBA" id="ARBA00023163"/>
    </source>
</evidence>
<dbReference type="GO" id="GO:0000976">
    <property type="term" value="F:transcription cis-regulatory region binding"/>
    <property type="evidence" value="ECO:0007669"/>
    <property type="project" value="TreeGrafter"/>
</dbReference>
<dbReference type="SUPFAM" id="SSF53850">
    <property type="entry name" value="Periplasmic binding protein-like II"/>
    <property type="match status" value="1"/>
</dbReference>
<feature type="domain" description="HTH lysR-type" evidence="5">
    <location>
        <begin position="7"/>
        <end position="64"/>
    </location>
</feature>
<comment type="caution">
    <text evidence="6">The sequence shown here is derived from an EMBL/GenBank/DDBJ whole genome shotgun (WGS) entry which is preliminary data.</text>
</comment>
<dbReference type="Proteomes" id="UP000630528">
    <property type="component" value="Unassembled WGS sequence"/>
</dbReference>
<name>A0A934TTX0_9BURK</name>
<sequence length="305" mass="33090">MTTPLRLSLRQLQIFESVARTGSTRAASEEIALSQSATSAAVNELERLLAMRLFDRAGKRLLLNDNGRELLPRARALLEAARQLEDLGQSAAARLQSVRIGASMTVAAHLVPPLLAALYEDELQHAPHWKSSVAVGNTSEICAAVAAFELDLGLIEGPCHDPALDVHAWVRDEMVVVASPQLAQRGPVRLGARELREAVWLLREPGSGTREATDQALLPHVRSYRRSIELASAEAIRHTAVLGLGHAVLSRWVVADLLASGALKEVRTVLPVITRQCYWVVHRDKHASAALQRCVDVLSAGAPIL</sequence>
<accession>A0A934TTX0</accession>
<evidence type="ECO:0000313" key="7">
    <source>
        <dbReference type="Proteomes" id="UP000630528"/>
    </source>
</evidence>